<dbReference type="InterPro" id="IPR036291">
    <property type="entry name" value="NAD(P)-bd_dom_sf"/>
</dbReference>
<dbReference type="VEuPathDB" id="FungiDB:FOMG_18739"/>
<dbReference type="InterPro" id="IPR012337">
    <property type="entry name" value="RNaseH-like_sf"/>
</dbReference>
<sequence>HGAPVPTHVFKSPEPKEKSFTSVRNHKRLKLRHFDPHSSPELPSTDHYNEFITTDVIGLNDDEEFDPIQYWNDRYHSQTDLARMALDVLALPPMSDECERLFSSAKLLLTDRRSRLRMDVIEASECLRAWYGRPEQKAFDDRAIGLMEGEAGSTVGADGPAAQVVSEKTNGTLDYIIACAALQAKTALVGLDTLIQDPKALEEDLIEHFRVNTIGPVHLFSIFMPLILKGRAKKVIAISTGISDTEMTLKADIYQAVAYSMSKAALNMAVAKFSAVYREKGVLVMAICPGAVDTGSLQIETEEEGKLAMAMFQKFKDYSPTFQGPAKLDVSVESVLALVNKATVDGSYAGVFISHTEKKPYL</sequence>
<dbReference type="VEuPathDB" id="FungiDB:FOIG_09915"/>
<evidence type="ECO:0000313" key="3">
    <source>
        <dbReference type="Proteomes" id="UP000285084"/>
    </source>
</evidence>
<dbReference type="AlphaFoldDB" id="A0A420M8F0"/>
<dbReference type="PANTHER" id="PTHR45458:SF3">
    <property type="entry name" value="CHAIN DEHYDROGENASE (ATSC), PUTATIVE-RELATED"/>
    <property type="match status" value="1"/>
</dbReference>
<dbReference type="VEuPathDB" id="FungiDB:FOXG_11994"/>
<protein>
    <recommendedName>
        <fullName evidence="1">HAT C-terminal dimerisation domain-containing protein</fullName>
    </recommendedName>
</protein>
<evidence type="ECO:0000259" key="1">
    <source>
        <dbReference type="Pfam" id="PF05699"/>
    </source>
</evidence>
<dbReference type="Proteomes" id="UP000285084">
    <property type="component" value="Unassembled WGS sequence"/>
</dbReference>
<feature type="domain" description="HAT C-terminal dimerisation" evidence="1">
    <location>
        <begin position="49"/>
        <end position="131"/>
    </location>
</feature>
<dbReference type="SUPFAM" id="SSF51735">
    <property type="entry name" value="NAD(P)-binding Rossmann-fold domains"/>
    <property type="match status" value="1"/>
</dbReference>
<reference evidence="2 3" key="1">
    <citation type="journal article" date="2018" name="Sci. Rep.">
        <title>Characterisation of pathogen-specific regions and novel effector candidates in Fusarium oxysporum f. sp. cepae.</title>
        <authorList>
            <person name="Armitage A.D."/>
            <person name="Taylor A."/>
            <person name="Sobczyk M.K."/>
            <person name="Baxter L."/>
            <person name="Greenfield B.P."/>
            <person name="Bates H.J."/>
            <person name="Wilson F."/>
            <person name="Jackson A.C."/>
            <person name="Ott S."/>
            <person name="Harrison R.J."/>
            <person name="Clarkson J.P."/>
        </authorList>
    </citation>
    <scope>NUCLEOTIDE SEQUENCE [LARGE SCALE GENOMIC DNA]</scope>
    <source>
        <strain evidence="2 3">Fo_A13</strain>
    </source>
</reference>
<evidence type="ECO:0000313" key="2">
    <source>
        <dbReference type="EMBL" id="RKK58744.1"/>
    </source>
</evidence>
<dbReference type="VEuPathDB" id="FungiDB:FOC1_g10001638"/>
<dbReference type="EMBL" id="MRCX01000777">
    <property type="protein sequence ID" value="RKK58744.1"/>
    <property type="molecule type" value="Genomic_DNA"/>
</dbReference>
<name>A0A420M8F0_FUSOX</name>
<dbReference type="SUPFAM" id="SSF53098">
    <property type="entry name" value="Ribonuclease H-like"/>
    <property type="match status" value="1"/>
</dbReference>
<dbReference type="VEuPathDB" id="FungiDB:HZS61_011741"/>
<accession>A0A420M8F0</accession>
<dbReference type="Pfam" id="PF05699">
    <property type="entry name" value="Dimer_Tnp_hAT"/>
    <property type="match status" value="1"/>
</dbReference>
<dbReference type="InterPro" id="IPR052184">
    <property type="entry name" value="SDR_enzymes"/>
</dbReference>
<dbReference type="GO" id="GO:0046983">
    <property type="term" value="F:protein dimerization activity"/>
    <property type="evidence" value="ECO:0007669"/>
    <property type="project" value="InterPro"/>
</dbReference>
<dbReference type="Gene3D" id="3.40.50.720">
    <property type="entry name" value="NAD(P)-binding Rossmann-like Domain"/>
    <property type="match status" value="1"/>
</dbReference>
<dbReference type="VEuPathDB" id="FungiDB:FOC1_g10006294"/>
<dbReference type="VEuPathDB" id="FungiDB:HZS61_006587"/>
<dbReference type="Pfam" id="PF00106">
    <property type="entry name" value="adh_short"/>
    <property type="match status" value="1"/>
</dbReference>
<dbReference type="VEuPathDB" id="FungiDB:FOZG_13518"/>
<dbReference type="PANTHER" id="PTHR45458">
    <property type="entry name" value="SHORT-CHAIN DEHYDROGENASE/REDUCTASE SDR"/>
    <property type="match status" value="1"/>
</dbReference>
<dbReference type="InterPro" id="IPR008906">
    <property type="entry name" value="HATC_C_dom"/>
</dbReference>
<dbReference type="VEuPathDB" id="FungiDB:FOC4_g10004824"/>
<organism evidence="2 3">
    <name type="scientific">Fusarium oxysporum</name>
    <name type="common">Fusarium vascular wilt</name>
    <dbReference type="NCBI Taxonomy" id="5507"/>
    <lineage>
        <taxon>Eukaryota</taxon>
        <taxon>Fungi</taxon>
        <taxon>Dikarya</taxon>
        <taxon>Ascomycota</taxon>
        <taxon>Pezizomycotina</taxon>
        <taxon>Sordariomycetes</taxon>
        <taxon>Hypocreomycetidae</taxon>
        <taxon>Hypocreales</taxon>
        <taxon>Nectriaceae</taxon>
        <taxon>Fusarium</taxon>
        <taxon>Fusarium oxysporum species complex</taxon>
    </lineage>
</organism>
<dbReference type="InterPro" id="IPR002347">
    <property type="entry name" value="SDR_fam"/>
</dbReference>
<proteinExistence type="predicted"/>
<feature type="non-terminal residue" evidence="2">
    <location>
        <position position="1"/>
    </location>
</feature>
<dbReference type="GO" id="GO:0016616">
    <property type="term" value="F:oxidoreductase activity, acting on the CH-OH group of donors, NAD or NADP as acceptor"/>
    <property type="evidence" value="ECO:0007669"/>
    <property type="project" value="TreeGrafter"/>
</dbReference>
<comment type="caution">
    <text evidence="2">The sequence shown here is derived from an EMBL/GenBank/DDBJ whole genome shotgun (WGS) entry which is preliminary data.</text>
</comment>
<gene>
    <name evidence="2" type="ORF">BFJ69_g17375</name>
</gene>